<organism evidence="2 3">
    <name type="scientific">Panicum hallii var. hallii</name>
    <dbReference type="NCBI Taxonomy" id="1504633"/>
    <lineage>
        <taxon>Eukaryota</taxon>
        <taxon>Viridiplantae</taxon>
        <taxon>Streptophyta</taxon>
        <taxon>Embryophyta</taxon>
        <taxon>Tracheophyta</taxon>
        <taxon>Spermatophyta</taxon>
        <taxon>Magnoliopsida</taxon>
        <taxon>Liliopsida</taxon>
        <taxon>Poales</taxon>
        <taxon>Poaceae</taxon>
        <taxon>PACMAD clade</taxon>
        <taxon>Panicoideae</taxon>
        <taxon>Panicodae</taxon>
        <taxon>Paniceae</taxon>
        <taxon>Panicinae</taxon>
        <taxon>Panicum</taxon>
        <taxon>Panicum sect. Panicum</taxon>
    </lineage>
</organism>
<protein>
    <submittedName>
        <fullName evidence="2">Uncharacterized protein</fullName>
    </submittedName>
</protein>
<evidence type="ECO:0000256" key="1">
    <source>
        <dbReference type="SAM" id="MobiDB-lite"/>
    </source>
</evidence>
<dbReference type="EMBL" id="CM009757">
    <property type="protein sequence ID" value="PUZ41325.1"/>
    <property type="molecule type" value="Genomic_DNA"/>
</dbReference>
<dbReference type="Proteomes" id="UP000244336">
    <property type="component" value="Chromosome 9"/>
</dbReference>
<accession>A0A2T7CDC6</accession>
<evidence type="ECO:0000313" key="2">
    <source>
        <dbReference type="EMBL" id="PUZ41325.1"/>
    </source>
</evidence>
<name>A0A2T7CDC6_9POAL</name>
<reference evidence="2 3" key="1">
    <citation type="submission" date="2018-04" db="EMBL/GenBank/DDBJ databases">
        <title>WGS assembly of Panicum hallii var. hallii HAL2.</title>
        <authorList>
            <person name="Lovell J."/>
            <person name="Jenkins J."/>
            <person name="Lowry D."/>
            <person name="Mamidi S."/>
            <person name="Sreedasyam A."/>
            <person name="Weng X."/>
            <person name="Barry K."/>
            <person name="Bonette J."/>
            <person name="Campitelli B."/>
            <person name="Daum C."/>
            <person name="Gordon S."/>
            <person name="Gould B."/>
            <person name="Lipzen A."/>
            <person name="MacQueen A."/>
            <person name="Palacio-Mejia J."/>
            <person name="Plott C."/>
            <person name="Shakirov E."/>
            <person name="Shu S."/>
            <person name="Yoshinaga Y."/>
            <person name="Zane M."/>
            <person name="Rokhsar D."/>
            <person name="Grimwood J."/>
            <person name="Schmutz J."/>
            <person name="Juenger T."/>
        </authorList>
    </citation>
    <scope>NUCLEOTIDE SEQUENCE [LARGE SCALE GENOMIC DNA]</scope>
    <source>
        <strain evidence="3">cv. HAL2</strain>
    </source>
</reference>
<sequence>MERAVDRIMEPSVSNQSSSSDSPATVSPKVELLTEDGATKGRHHRAGAICFHSAVQERLPQGPRLH</sequence>
<gene>
    <name evidence="2" type="ORF">GQ55_9G495200</name>
</gene>
<dbReference type="Gramene" id="PUZ41325">
    <property type="protein sequence ID" value="PUZ41325"/>
    <property type="gene ID" value="GQ55_9G495200"/>
</dbReference>
<feature type="region of interest" description="Disordered" evidence="1">
    <location>
        <begin position="1"/>
        <end position="40"/>
    </location>
</feature>
<evidence type="ECO:0000313" key="3">
    <source>
        <dbReference type="Proteomes" id="UP000244336"/>
    </source>
</evidence>
<dbReference type="AlphaFoldDB" id="A0A2T7CDC6"/>
<feature type="compositionally biased region" description="Low complexity" evidence="1">
    <location>
        <begin position="12"/>
        <end position="22"/>
    </location>
</feature>
<proteinExistence type="predicted"/>
<keyword evidence="3" id="KW-1185">Reference proteome</keyword>